<feature type="transmembrane region" description="Helical" evidence="5">
    <location>
        <begin position="152"/>
        <end position="175"/>
    </location>
</feature>
<feature type="transmembrane region" description="Helical" evidence="5">
    <location>
        <begin position="112"/>
        <end position="132"/>
    </location>
</feature>
<dbReference type="Pfam" id="PF04932">
    <property type="entry name" value="Wzy_C"/>
    <property type="match status" value="1"/>
</dbReference>
<evidence type="ECO:0000256" key="1">
    <source>
        <dbReference type="ARBA" id="ARBA00004141"/>
    </source>
</evidence>
<gene>
    <name evidence="7" type="ORF">GCM10009118_01500</name>
</gene>
<feature type="transmembrane region" description="Helical" evidence="5">
    <location>
        <begin position="12"/>
        <end position="37"/>
    </location>
</feature>
<keyword evidence="8" id="KW-1185">Reference proteome</keyword>
<feature type="transmembrane region" description="Helical" evidence="5">
    <location>
        <begin position="474"/>
        <end position="490"/>
    </location>
</feature>
<evidence type="ECO:0000256" key="2">
    <source>
        <dbReference type="ARBA" id="ARBA00022692"/>
    </source>
</evidence>
<evidence type="ECO:0000256" key="4">
    <source>
        <dbReference type="ARBA" id="ARBA00023136"/>
    </source>
</evidence>
<dbReference type="InterPro" id="IPR051533">
    <property type="entry name" value="WaaL-like"/>
</dbReference>
<organism evidence="7 8">
    <name type="scientific">Wandonia haliotis</name>
    <dbReference type="NCBI Taxonomy" id="574963"/>
    <lineage>
        <taxon>Bacteria</taxon>
        <taxon>Pseudomonadati</taxon>
        <taxon>Bacteroidota</taxon>
        <taxon>Flavobacteriia</taxon>
        <taxon>Flavobacteriales</taxon>
        <taxon>Crocinitomicaceae</taxon>
        <taxon>Wandonia</taxon>
    </lineage>
</organism>
<sequence length="530" mass="60185">MFGSKIHRFLYFLALTGITVGLPLNKIVLSLSGLLLAVNWILEGHYKKKILLFTKNKVAVLLFLIFFLHIFGLIWTTDFEYALRDIRIKLPLLLFPVVIPGIEGLNKKRINYLLFIFTVVVTLLSFINWVVFRGGETGSHTELRDLSLFVSHIRFGLMVVFASFVALVLAFSGFAKEGWKKALLFPIGIWLLYYTWYSQVLSGFLAIGLLVVALLFWFLSKNYSGTKRIVGMIIYPLIIVSVTTLVVFAVLPEKKTRPVPADLEYTTPLGNTYTHILESDLTENGNLVFYYICKKELRQHWSEYSSVPIDSLDAKGNKIYGTLIRYMASKGLRKDATDLKKLSKEDIRYIEQGVASVVYTYGGLRSRLAIVSLELQKYWDGGDPNGSTVLERLESWETGWDIIGDHPLLGVGTGDIQNTFQQYYNVRETRLLPENRHRTHQQFLTMWVTFGIPGIALFLILHIVFLVQVWKANLINSFIFGIVVVSSYLTEDTLETQTGATFVAFFLIVLSAGVVKKENNGDSICYGKQK</sequence>
<reference evidence="7 8" key="1">
    <citation type="journal article" date="2019" name="Int. J. Syst. Evol. Microbiol.">
        <title>The Global Catalogue of Microorganisms (GCM) 10K type strain sequencing project: providing services to taxonomists for standard genome sequencing and annotation.</title>
        <authorList>
            <consortium name="The Broad Institute Genomics Platform"/>
            <consortium name="The Broad Institute Genome Sequencing Center for Infectious Disease"/>
            <person name="Wu L."/>
            <person name="Ma J."/>
        </authorList>
    </citation>
    <scope>NUCLEOTIDE SEQUENCE [LARGE SCALE GENOMIC DNA]</scope>
    <source>
        <strain evidence="7 8">JCM 16083</strain>
    </source>
</reference>
<dbReference type="InterPro" id="IPR007016">
    <property type="entry name" value="O-antigen_ligase-rel_domated"/>
</dbReference>
<keyword evidence="4 5" id="KW-0472">Membrane</keyword>
<dbReference type="EMBL" id="BAAAFH010000003">
    <property type="protein sequence ID" value="GAA0873742.1"/>
    <property type="molecule type" value="Genomic_DNA"/>
</dbReference>
<dbReference type="PANTHER" id="PTHR37422">
    <property type="entry name" value="TEICHURONIC ACID BIOSYNTHESIS PROTEIN TUAE"/>
    <property type="match status" value="1"/>
</dbReference>
<protein>
    <recommendedName>
        <fullName evidence="6">O-antigen ligase-related domain-containing protein</fullName>
    </recommendedName>
</protein>
<evidence type="ECO:0000256" key="3">
    <source>
        <dbReference type="ARBA" id="ARBA00022989"/>
    </source>
</evidence>
<name>A0ABN1MLD5_9FLAO</name>
<feature type="transmembrane region" description="Helical" evidence="5">
    <location>
        <begin position="444"/>
        <end position="467"/>
    </location>
</feature>
<evidence type="ECO:0000259" key="6">
    <source>
        <dbReference type="Pfam" id="PF04932"/>
    </source>
</evidence>
<feature type="transmembrane region" description="Helical" evidence="5">
    <location>
        <begin position="232"/>
        <end position="251"/>
    </location>
</feature>
<dbReference type="Proteomes" id="UP001501126">
    <property type="component" value="Unassembled WGS sequence"/>
</dbReference>
<feature type="domain" description="O-antigen ligase-related" evidence="6">
    <location>
        <begin position="375"/>
        <end position="459"/>
    </location>
</feature>
<feature type="transmembrane region" description="Helical" evidence="5">
    <location>
        <begin position="496"/>
        <end position="515"/>
    </location>
</feature>
<feature type="transmembrane region" description="Helical" evidence="5">
    <location>
        <begin position="203"/>
        <end position="220"/>
    </location>
</feature>
<dbReference type="PANTHER" id="PTHR37422:SF23">
    <property type="entry name" value="TEICHURONIC ACID BIOSYNTHESIS PROTEIN TUAE"/>
    <property type="match status" value="1"/>
</dbReference>
<comment type="subcellular location">
    <subcellularLocation>
        <location evidence="1">Membrane</location>
        <topology evidence="1">Multi-pass membrane protein</topology>
    </subcellularLocation>
</comment>
<evidence type="ECO:0000313" key="7">
    <source>
        <dbReference type="EMBL" id="GAA0873742.1"/>
    </source>
</evidence>
<keyword evidence="2 5" id="KW-0812">Transmembrane</keyword>
<evidence type="ECO:0000256" key="5">
    <source>
        <dbReference type="SAM" id="Phobius"/>
    </source>
</evidence>
<evidence type="ECO:0000313" key="8">
    <source>
        <dbReference type="Proteomes" id="UP001501126"/>
    </source>
</evidence>
<keyword evidence="3 5" id="KW-1133">Transmembrane helix</keyword>
<dbReference type="RefSeq" id="WP_343784077.1">
    <property type="nucleotide sequence ID" value="NZ_BAAAFH010000003.1"/>
</dbReference>
<accession>A0ABN1MLD5</accession>
<comment type="caution">
    <text evidence="7">The sequence shown here is derived from an EMBL/GenBank/DDBJ whole genome shotgun (WGS) entry which is preliminary data.</text>
</comment>
<feature type="transmembrane region" description="Helical" evidence="5">
    <location>
        <begin position="58"/>
        <end position="76"/>
    </location>
</feature>
<proteinExistence type="predicted"/>